<keyword evidence="3" id="KW-1185">Reference proteome</keyword>
<name>A0ABP7P637_9SPHI</name>
<dbReference type="Pfam" id="PF00571">
    <property type="entry name" value="CBS"/>
    <property type="match status" value="1"/>
</dbReference>
<dbReference type="InterPro" id="IPR000644">
    <property type="entry name" value="CBS_dom"/>
</dbReference>
<evidence type="ECO:0000313" key="2">
    <source>
        <dbReference type="EMBL" id="GAA3960334.1"/>
    </source>
</evidence>
<gene>
    <name evidence="2" type="ORF">GCM10022210_05040</name>
</gene>
<feature type="domain" description="CBS" evidence="1">
    <location>
        <begin position="68"/>
        <end position="103"/>
    </location>
</feature>
<dbReference type="SUPFAM" id="SSF54631">
    <property type="entry name" value="CBS-domain pair"/>
    <property type="match status" value="1"/>
</dbReference>
<accession>A0ABP7P637</accession>
<evidence type="ECO:0000259" key="1">
    <source>
        <dbReference type="Pfam" id="PF00571"/>
    </source>
</evidence>
<dbReference type="RefSeq" id="WP_259090886.1">
    <property type="nucleotide sequence ID" value="NZ_BAAAZC010000004.1"/>
</dbReference>
<sequence length="110" mass="12770">MKIDLLIDKDYLTVSILEDTRQMHMWFAMRDYYAVMDEHLKVVGIITPKDVENTTHQQVIDCDFLKPVIAPGQTVFEALELMKQAQTECLPVYDGDDFAGVLYFRFFADV</sequence>
<reference evidence="3" key="1">
    <citation type="journal article" date="2019" name="Int. J. Syst. Evol. Microbiol.">
        <title>The Global Catalogue of Microorganisms (GCM) 10K type strain sequencing project: providing services to taxonomists for standard genome sequencing and annotation.</title>
        <authorList>
            <consortium name="The Broad Institute Genomics Platform"/>
            <consortium name="The Broad Institute Genome Sequencing Center for Infectious Disease"/>
            <person name="Wu L."/>
            <person name="Ma J."/>
        </authorList>
    </citation>
    <scope>NUCLEOTIDE SEQUENCE [LARGE SCALE GENOMIC DNA]</scope>
    <source>
        <strain evidence="3">JCM 16601</strain>
    </source>
</reference>
<organism evidence="2 3">
    <name type="scientific">Mucilaginibacter dorajii</name>
    <dbReference type="NCBI Taxonomy" id="692994"/>
    <lineage>
        <taxon>Bacteria</taxon>
        <taxon>Pseudomonadati</taxon>
        <taxon>Bacteroidota</taxon>
        <taxon>Sphingobacteriia</taxon>
        <taxon>Sphingobacteriales</taxon>
        <taxon>Sphingobacteriaceae</taxon>
        <taxon>Mucilaginibacter</taxon>
    </lineage>
</organism>
<protein>
    <recommendedName>
        <fullName evidence="1">CBS domain-containing protein</fullName>
    </recommendedName>
</protein>
<dbReference type="Gene3D" id="3.10.580.10">
    <property type="entry name" value="CBS-domain"/>
    <property type="match status" value="1"/>
</dbReference>
<comment type="caution">
    <text evidence="2">The sequence shown here is derived from an EMBL/GenBank/DDBJ whole genome shotgun (WGS) entry which is preliminary data.</text>
</comment>
<dbReference type="Proteomes" id="UP001500742">
    <property type="component" value="Unassembled WGS sequence"/>
</dbReference>
<dbReference type="InterPro" id="IPR046342">
    <property type="entry name" value="CBS_dom_sf"/>
</dbReference>
<dbReference type="EMBL" id="BAAAZC010000004">
    <property type="protein sequence ID" value="GAA3960334.1"/>
    <property type="molecule type" value="Genomic_DNA"/>
</dbReference>
<evidence type="ECO:0000313" key="3">
    <source>
        <dbReference type="Proteomes" id="UP001500742"/>
    </source>
</evidence>
<proteinExistence type="predicted"/>